<sequence>MLGRFGKDAGSLVGVEITAHAIHLVQVQQRKRGWRVLGWAHEPLQLGAGNDWAAAPEQVSAALQRAHRRSGLGERRLALALPASQVICKLCHLPVGPGEEQLEAQLLADAERLFPFPLEDLALDFQVLGASGVQPGCSEVLIAACRQSALVPLEALVQQAGLQLEAVEVDSIALRRMLPAGEQAGAALLRIEPHRATVHAWAPGGALQRRELRAADGDMAAQLPERLPALLAEGLLPARLWVSNCSPLQPGWLQALGQSLALPCQELPALAGLAQVDGPMLLASALALGGARP</sequence>
<dbReference type="InterPro" id="IPR050696">
    <property type="entry name" value="FtsA/MreB"/>
</dbReference>
<name>A0A7W2JKJ4_9PSED</name>
<organism evidence="1 2">
    <name type="scientific">Pseudomonas juntendi</name>
    <dbReference type="NCBI Taxonomy" id="2666183"/>
    <lineage>
        <taxon>Bacteria</taxon>
        <taxon>Pseudomonadati</taxon>
        <taxon>Pseudomonadota</taxon>
        <taxon>Gammaproteobacteria</taxon>
        <taxon>Pseudomonadales</taxon>
        <taxon>Pseudomonadaceae</taxon>
        <taxon>Pseudomonas</taxon>
    </lineage>
</organism>
<accession>A0A7W2JKJ4</accession>
<evidence type="ECO:0000313" key="2">
    <source>
        <dbReference type="Proteomes" id="UP000556620"/>
    </source>
</evidence>
<dbReference type="AlphaFoldDB" id="A0A7W2JKJ4"/>
<gene>
    <name evidence="1" type="primary">pilM</name>
    <name evidence="1" type="ORF">H4C44_15740</name>
</gene>
<reference evidence="1 2" key="1">
    <citation type="submission" date="2020-07" db="EMBL/GenBank/DDBJ databases">
        <title>Diversity of carbapenemase encoding genes among Pseudomonas putida group clinical isolates in a tertiary Brazilian hospital.</title>
        <authorList>
            <person name="Alberto-Lei F."/>
            <person name="Nodari C.S."/>
            <person name="Streling A.P."/>
            <person name="Paulino J.T."/>
            <person name="Bessa-Neto F.O."/>
            <person name="Cayo R."/>
            <person name="Gales A.C."/>
        </authorList>
    </citation>
    <scope>NUCLEOTIDE SEQUENCE [LARGE SCALE GENOMIC DNA]</scope>
    <source>
        <strain evidence="1 2">14535</strain>
    </source>
</reference>
<protein>
    <submittedName>
        <fullName evidence="1">Pilus assembly protein PilM</fullName>
    </submittedName>
</protein>
<dbReference type="Gene3D" id="3.30.420.40">
    <property type="match status" value="1"/>
</dbReference>
<dbReference type="EMBL" id="JACGCU010000026">
    <property type="protein sequence ID" value="MBA6060629.1"/>
    <property type="molecule type" value="Genomic_DNA"/>
</dbReference>
<dbReference type="Pfam" id="PF11104">
    <property type="entry name" value="PilM_2"/>
    <property type="match status" value="1"/>
</dbReference>
<proteinExistence type="predicted"/>
<evidence type="ECO:0000313" key="1">
    <source>
        <dbReference type="EMBL" id="MBA6060629.1"/>
    </source>
</evidence>
<dbReference type="RefSeq" id="WP_182367802.1">
    <property type="nucleotide sequence ID" value="NZ_JACGCU010000026.1"/>
</dbReference>
<dbReference type="SUPFAM" id="SSF53067">
    <property type="entry name" value="Actin-like ATPase domain"/>
    <property type="match status" value="1"/>
</dbReference>
<dbReference type="PANTHER" id="PTHR32432">
    <property type="entry name" value="CELL DIVISION PROTEIN FTSA-RELATED"/>
    <property type="match status" value="1"/>
</dbReference>
<dbReference type="InterPro" id="IPR043129">
    <property type="entry name" value="ATPase_NBD"/>
</dbReference>
<comment type="caution">
    <text evidence="1">The sequence shown here is derived from an EMBL/GenBank/DDBJ whole genome shotgun (WGS) entry which is preliminary data.</text>
</comment>
<dbReference type="Proteomes" id="UP000556620">
    <property type="component" value="Unassembled WGS sequence"/>
</dbReference>
<dbReference type="PANTHER" id="PTHR32432:SF3">
    <property type="entry name" value="ETHANOLAMINE UTILIZATION PROTEIN EUTJ"/>
    <property type="match status" value="1"/>
</dbReference>
<dbReference type="InterPro" id="IPR005883">
    <property type="entry name" value="PilM"/>
</dbReference>